<sequence length="736" mass="83496">MDDAGSTSSPSDQRASSGADDDRVESGAGAPKSDKDPRKVARKYQLELCKRALEENIIVYLGTGCGKTHIAVLLIYELGHLIRKPEKNKCIFLAPTVALVQQQARVIEDSLDFKVGIYCGSSNQFKNHRDWEKEIEQYEVLVMTPEILLRNLYHCFIKMESIALLIFDECHHAQVQSNHPYAEIMKLFYKTDDTKLPRIFGMTASPVVGKGASSQANLSKSINSLESLLDAKVYTVEDKEELDYFVSSPVITVYDYGPVLRNTSSHYNSYCTKLEQIKRQCIEELSKKKNDYQSLRSAKKLLNRMHDSILFCLESLGLWGALKASHILLNGDHFERNELMEEEGNNGDDTVCVNYLTQADDILATDCLRDAIAADLSCVEILKEPFFSRKLLRLIGILSSFRLQQNMKCIIFVNRIVTASSLSYILQRLKFLASWKCDFLVGVHSRLMSMSRKKMNIILDKFRSGELNLLIATKVGEEGLDIQTCCLVIRFDLPETVASFIQSRGRARMPQSEYAFLVNSGNQKELDLIEKFRKDEDKMNMEIAFRTSSETFIGSEDRIYKVDSSGASISSGYSISLLHQYCSKLPHDEYFNPNPKFFFLDDLGGTVCHIILPSNAPIHQIVSTQQSSMEDAKKDACLKAIEELHKLGALSDYLLPQQSNPNVEELMLDSSDSDSTEDEDSRAELHEMLVPAALKEPWSNWEDHVSLSSYYLKFDPVPEDRIYKSFRVYLSRHPSQ</sequence>
<dbReference type="SMART" id="SM00487">
    <property type="entry name" value="DEXDc"/>
    <property type="match status" value="1"/>
</dbReference>
<dbReference type="PANTHER" id="PTHR14074:SF16">
    <property type="entry name" value="ANTIVIRAL INNATE IMMUNE RESPONSE RECEPTOR RIG-I"/>
    <property type="match status" value="1"/>
</dbReference>
<keyword evidence="1" id="KW-0547">Nucleotide-binding</keyword>
<name>A0A314Z6P6_PRUYE</name>
<dbReference type="Pfam" id="PF03368">
    <property type="entry name" value="Dicer_dimer"/>
    <property type="match status" value="1"/>
</dbReference>
<keyword evidence="4" id="KW-0694">RNA-binding</keyword>
<dbReference type="InterPro" id="IPR051363">
    <property type="entry name" value="RLR_Helicase"/>
</dbReference>
<feature type="domain" description="Helicase C-terminal" evidence="7">
    <location>
        <begin position="390"/>
        <end position="547"/>
    </location>
</feature>
<gene>
    <name evidence="9" type="ORF">Pyn_10094</name>
</gene>
<keyword evidence="3" id="KW-0067">ATP-binding</keyword>
<evidence type="ECO:0000259" key="6">
    <source>
        <dbReference type="PROSITE" id="PS51192"/>
    </source>
</evidence>
<feature type="region of interest" description="Disordered" evidence="5">
    <location>
        <begin position="1"/>
        <end position="38"/>
    </location>
</feature>
<evidence type="ECO:0000256" key="1">
    <source>
        <dbReference type="ARBA" id="ARBA00022741"/>
    </source>
</evidence>
<protein>
    <recommendedName>
        <fullName evidence="11">Dicer-like protein 4</fullName>
    </recommendedName>
</protein>
<evidence type="ECO:0000259" key="8">
    <source>
        <dbReference type="PROSITE" id="PS51327"/>
    </source>
</evidence>
<dbReference type="EMBL" id="PJQY01001977">
    <property type="protein sequence ID" value="PQP97425.1"/>
    <property type="molecule type" value="Genomic_DNA"/>
</dbReference>
<dbReference type="Gene3D" id="3.30.160.380">
    <property type="entry name" value="Dicer dimerisation domain"/>
    <property type="match status" value="1"/>
</dbReference>
<organism evidence="9 10">
    <name type="scientific">Prunus yedoensis var. nudiflora</name>
    <dbReference type="NCBI Taxonomy" id="2094558"/>
    <lineage>
        <taxon>Eukaryota</taxon>
        <taxon>Viridiplantae</taxon>
        <taxon>Streptophyta</taxon>
        <taxon>Embryophyta</taxon>
        <taxon>Tracheophyta</taxon>
        <taxon>Spermatophyta</taxon>
        <taxon>Magnoliopsida</taxon>
        <taxon>eudicotyledons</taxon>
        <taxon>Gunneridae</taxon>
        <taxon>Pentapetalae</taxon>
        <taxon>rosids</taxon>
        <taxon>fabids</taxon>
        <taxon>Rosales</taxon>
        <taxon>Rosaceae</taxon>
        <taxon>Amygdaloideae</taxon>
        <taxon>Amygdaleae</taxon>
        <taxon>Prunus</taxon>
    </lineage>
</organism>
<dbReference type="FunFam" id="3.40.50.300:FF:000705">
    <property type="entry name" value="Endoribonuclease dicer-like protein"/>
    <property type="match status" value="1"/>
</dbReference>
<dbReference type="GO" id="GO:0016891">
    <property type="term" value="F:RNA endonuclease activity producing 5'-phosphomonoesters, hydrolytic mechanism"/>
    <property type="evidence" value="ECO:0007669"/>
    <property type="project" value="InterPro"/>
</dbReference>
<feature type="domain" description="Dicer dsRNA-binding fold" evidence="8">
    <location>
        <begin position="574"/>
        <end position="664"/>
    </location>
</feature>
<dbReference type="PANTHER" id="PTHR14074">
    <property type="entry name" value="HELICASE WITH DEATH DOMAIN-RELATED"/>
    <property type="match status" value="1"/>
</dbReference>
<dbReference type="CDD" id="cd18034">
    <property type="entry name" value="DEXHc_dicer"/>
    <property type="match status" value="1"/>
</dbReference>
<evidence type="ECO:0000313" key="9">
    <source>
        <dbReference type="EMBL" id="PQP97425.1"/>
    </source>
</evidence>
<dbReference type="InterPro" id="IPR038248">
    <property type="entry name" value="Dicer_dimer_sf"/>
</dbReference>
<dbReference type="PROSITE" id="PS51327">
    <property type="entry name" value="DICER_DSRBF"/>
    <property type="match status" value="1"/>
</dbReference>
<comment type="caution">
    <text evidence="9">The sequence shown here is derived from an EMBL/GenBank/DDBJ whole genome shotgun (WGS) entry which is preliminary data.</text>
</comment>
<feature type="domain" description="Helicase ATP-binding" evidence="6">
    <location>
        <begin position="48"/>
        <end position="224"/>
    </location>
</feature>
<dbReference type="FunFam" id="3.30.160.380:FF:000001">
    <property type="entry name" value="Endoribonuclease dicer-like 1"/>
    <property type="match status" value="1"/>
</dbReference>
<dbReference type="GO" id="GO:0005524">
    <property type="term" value="F:ATP binding"/>
    <property type="evidence" value="ECO:0007669"/>
    <property type="project" value="UniProtKB-KW"/>
</dbReference>
<dbReference type="GO" id="GO:0005737">
    <property type="term" value="C:cytoplasm"/>
    <property type="evidence" value="ECO:0007669"/>
    <property type="project" value="TreeGrafter"/>
</dbReference>
<accession>A0A314Z6P6</accession>
<dbReference type="SMART" id="SM00490">
    <property type="entry name" value="HELICc"/>
    <property type="match status" value="1"/>
</dbReference>
<dbReference type="PROSITE" id="PS51194">
    <property type="entry name" value="HELICASE_CTER"/>
    <property type="match status" value="1"/>
</dbReference>
<dbReference type="Proteomes" id="UP000250321">
    <property type="component" value="Unassembled WGS sequence"/>
</dbReference>
<evidence type="ECO:0008006" key="11">
    <source>
        <dbReference type="Google" id="ProtNLM"/>
    </source>
</evidence>
<dbReference type="Pfam" id="PF00271">
    <property type="entry name" value="Helicase_C"/>
    <property type="match status" value="1"/>
</dbReference>
<evidence type="ECO:0000256" key="4">
    <source>
        <dbReference type="PROSITE-ProRule" id="PRU00657"/>
    </source>
</evidence>
<comment type="similarity">
    <text evidence="4">Belongs to the helicase family. Dicer subfamily.</text>
</comment>
<dbReference type="SUPFAM" id="SSF52540">
    <property type="entry name" value="P-loop containing nucleoside triphosphate hydrolases"/>
    <property type="match status" value="1"/>
</dbReference>
<dbReference type="InterPro" id="IPR001650">
    <property type="entry name" value="Helicase_C-like"/>
</dbReference>
<dbReference type="InterPro" id="IPR011545">
    <property type="entry name" value="DEAD/DEAH_box_helicase_dom"/>
</dbReference>
<proteinExistence type="inferred from homology"/>
<dbReference type="InterPro" id="IPR014001">
    <property type="entry name" value="Helicase_ATP-bd"/>
</dbReference>
<evidence type="ECO:0000259" key="7">
    <source>
        <dbReference type="PROSITE" id="PS51194"/>
    </source>
</evidence>
<feature type="compositionally biased region" description="Polar residues" evidence="5">
    <location>
        <begin position="1"/>
        <end position="16"/>
    </location>
</feature>
<keyword evidence="2" id="KW-0378">Hydrolase</keyword>
<dbReference type="AlphaFoldDB" id="A0A314Z6P6"/>
<evidence type="ECO:0000256" key="5">
    <source>
        <dbReference type="SAM" id="MobiDB-lite"/>
    </source>
</evidence>
<dbReference type="Gene3D" id="3.40.50.300">
    <property type="entry name" value="P-loop containing nucleotide triphosphate hydrolases"/>
    <property type="match status" value="2"/>
</dbReference>
<reference evidence="9 10" key="1">
    <citation type="submission" date="2018-02" db="EMBL/GenBank/DDBJ databases">
        <title>Draft genome of wild Prunus yedoensis var. nudiflora.</title>
        <authorList>
            <person name="Baek S."/>
            <person name="Kim J.-H."/>
            <person name="Choi K."/>
            <person name="Kim G.-B."/>
            <person name="Cho A."/>
            <person name="Jang H."/>
            <person name="Shin C.-H."/>
            <person name="Yu H.-J."/>
            <person name="Mun J.-H."/>
        </authorList>
    </citation>
    <scope>NUCLEOTIDE SEQUENCE [LARGE SCALE GENOMIC DNA]</scope>
    <source>
        <strain evidence="10">cv. Jeju island</strain>
        <tissue evidence="9">Leaf</tissue>
    </source>
</reference>
<dbReference type="GO" id="GO:0003723">
    <property type="term" value="F:RNA binding"/>
    <property type="evidence" value="ECO:0007669"/>
    <property type="project" value="UniProtKB-UniRule"/>
</dbReference>
<dbReference type="InterPro" id="IPR005034">
    <property type="entry name" value="Dicer_dimerisation"/>
</dbReference>
<keyword evidence="10" id="KW-1185">Reference proteome</keyword>
<dbReference type="PROSITE" id="PS51192">
    <property type="entry name" value="HELICASE_ATP_BIND_1"/>
    <property type="match status" value="1"/>
</dbReference>
<dbReference type="CDD" id="cd18802">
    <property type="entry name" value="SF2_C_dicer"/>
    <property type="match status" value="1"/>
</dbReference>
<dbReference type="STRING" id="2094558.A0A314Z6P6"/>
<dbReference type="OrthoDB" id="6513042at2759"/>
<evidence type="ECO:0000256" key="3">
    <source>
        <dbReference type="ARBA" id="ARBA00022840"/>
    </source>
</evidence>
<dbReference type="FunFam" id="3.40.50.300:FF:000420">
    <property type="entry name" value="Endoribonuclease dicer-like 1"/>
    <property type="match status" value="1"/>
</dbReference>
<evidence type="ECO:0000313" key="10">
    <source>
        <dbReference type="Proteomes" id="UP000250321"/>
    </source>
</evidence>
<dbReference type="Pfam" id="PF00270">
    <property type="entry name" value="DEAD"/>
    <property type="match status" value="1"/>
</dbReference>
<evidence type="ECO:0000256" key="2">
    <source>
        <dbReference type="ARBA" id="ARBA00022801"/>
    </source>
</evidence>
<dbReference type="InterPro" id="IPR027417">
    <property type="entry name" value="P-loop_NTPase"/>
</dbReference>